<evidence type="ECO:0000313" key="2">
    <source>
        <dbReference type="EMBL" id="CAG9761458.1"/>
    </source>
</evidence>
<gene>
    <name evidence="2" type="ORF">CEUTPL_LOCUS2161</name>
</gene>
<feature type="compositionally biased region" description="Polar residues" evidence="1">
    <location>
        <begin position="234"/>
        <end position="250"/>
    </location>
</feature>
<proteinExistence type="predicted"/>
<feature type="region of interest" description="Disordered" evidence="1">
    <location>
        <begin position="223"/>
        <end position="264"/>
    </location>
</feature>
<evidence type="ECO:0000256" key="1">
    <source>
        <dbReference type="SAM" id="MobiDB-lite"/>
    </source>
</evidence>
<dbReference type="EMBL" id="OU892286">
    <property type="protein sequence ID" value="CAG9761458.1"/>
    <property type="molecule type" value="Genomic_DNA"/>
</dbReference>
<accession>A0A9N9QEM1</accession>
<evidence type="ECO:0000313" key="3">
    <source>
        <dbReference type="Proteomes" id="UP001152799"/>
    </source>
</evidence>
<organism evidence="2 3">
    <name type="scientific">Ceutorhynchus assimilis</name>
    <name type="common">cabbage seed weevil</name>
    <dbReference type="NCBI Taxonomy" id="467358"/>
    <lineage>
        <taxon>Eukaryota</taxon>
        <taxon>Metazoa</taxon>
        <taxon>Ecdysozoa</taxon>
        <taxon>Arthropoda</taxon>
        <taxon>Hexapoda</taxon>
        <taxon>Insecta</taxon>
        <taxon>Pterygota</taxon>
        <taxon>Neoptera</taxon>
        <taxon>Endopterygota</taxon>
        <taxon>Coleoptera</taxon>
        <taxon>Polyphaga</taxon>
        <taxon>Cucujiformia</taxon>
        <taxon>Curculionidae</taxon>
        <taxon>Ceutorhynchinae</taxon>
        <taxon>Ceutorhynchus</taxon>
    </lineage>
</organism>
<dbReference type="OrthoDB" id="6784275at2759"/>
<reference evidence="2" key="1">
    <citation type="submission" date="2022-01" db="EMBL/GenBank/DDBJ databases">
        <authorList>
            <person name="King R."/>
        </authorList>
    </citation>
    <scope>NUCLEOTIDE SEQUENCE</scope>
</reference>
<keyword evidence="3" id="KW-1185">Reference proteome</keyword>
<protein>
    <submittedName>
        <fullName evidence="2">Uncharacterized protein</fullName>
    </submittedName>
</protein>
<dbReference type="Proteomes" id="UP001152799">
    <property type="component" value="Chromosome 10"/>
</dbReference>
<name>A0A9N9QEM1_9CUCU</name>
<sequence>MSENLRFPAQAVQGIEHEKWKAMVDSVIDFISASRAMLHLLNDKLADNEKWNEDQRKKIEEEKNMTAFYKDYLSLEIAPKLDRMSATTGTAIENTDVEKFKRGIEIKSAIGTIQKNEVKPCKSCKSCRKLEELPLPEHRDKNPITTSFRNKLFSTQETQLIVENRSEESQYVAENKSINIQTCSKMESIPTDIKCKTQCSKHANNNVTSSPKESMLQKSANALPKNTPKFSKIPKTQSFNDSRNKNSSVGHTGKERPMTAKSICKKRLFQKEATYEDLSQKSKSQML</sequence>
<dbReference type="AlphaFoldDB" id="A0A9N9QEM1"/>